<feature type="domain" description="Arrestin C-terminal-like" evidence="2">
    <location>
        <begin position="195"/>
        <end position="354"/>
    </location>
</feature>
<evidence type="ECO:0000313" key="3">
    <source>
        <dbReference type="EMBL" id="KAL3321106.1"/>
    </source>
</evidence>
<dbReference type="EMBL" id="JBJKFK010000011">
    <property type="protein sequence ID" value="KAL3321106.1"/>
    <property type="molecule type" value="Genomic_DNA"/>
</dbReference>
<dbReference type="SUPFAM" id="SSF81296">
    <property type="entry name" value="E set domains"/>
    <property type="match status" value="2"/>
</dbReference>
<dbReference type="InterPro" id="IPR014756">
    <property type="entry name" value="Ig_E-set"/>
</dbReference>
<dbReference type="PANTHER" id="PTHR11792:SF17">
    <property type="entry name" value="KURTZ ARRESTIN"/>
    <property type="match status" value="1"/>
</dbReference>
<organism evidence="3 4">
    <name type="scientific">Cichlidogyrus casuarinus</name>
    <dbReference type="NCBI Taxonomy" id="1844966"/>
    <lineage>
        <taxon>Eukaryota</taxon>
        <taxon>Metazoa</taxon>
        <taxon>Spiralia</taxon>
        <taxon>Lophotrochozoa</taxon>
        <taxon>Platyhelminthes</taxon>
        <taxon>Monogenea</taxon>
        <taxon>Monopisthocotylea</taxon>
        <taxon>Dactylogyridea</taxon>
        <taxon>Ancyrocephalidae</taxon>
        <taxon>Cichlidogyrus</taxon>
    </lineage>
</organism>
<dbReference type="Proteomes" id="UP001626550">
    <property type="component" value="Unassembled WGS sequence"/>
</dbReference>
<evidence type="ECO:0000313" key="4">
    <source>
        <dbReference type="Proteomes" id="UP001626550"/>
    </source>
</evidence>
<gene>
    <name evidence="3" type="ORF">Ciccas_000227</name>
</gene>
<dbReference type="InterPro" id="IPR011021">
    <property type="entry name" value="Arrestin-like_N"/>
</dbReference>
<dbReference type="PANTHER" id="PTHR11792">
    <property type="entry name" value="ARRESTIN"/>
    <property type="match status" value="1"/>
</dbReference>
<dbReference type="Pfam" id="PF00339">
    <property type="entry name" value="Arrestin_N"/>
    <property type="match status" value="1"/>
</dbReference>
<evidence type="ECO:0000259" key="2">
    <source>
        <dbReference type="SMART" id="SM01017"/>
    </source>
</evidence>
<protein>
    <recommendedName>
        <fullName evidence="2">Arrestin C-terminal-like domain-containing protein</fullName>
    </recommendedName>
</protein>
<dbReference type="InterPro" id="IPR014753">
    <property type="entry name" value="Arrestin_N"/>
</dbReference>
<dbReference type="Pfam" id="PF02752">
    <property type="entry name" value="Arrestin_C"/>
    <property type="match status" value="1"/>
</dbReference>
<dbReference type="AlphaFoldDB" id="A0ABD2QNK9"/>
<dbReference type="Gene3D" id="2.60.40.840">
    <property type="match status" value="1"/>
</dbReference>
<dbReference type="InterPro" id="IPR000698">
    <property type="entry name" value="Arrestin"/>
</dbReference>
<accession>A0ABD2QNK9</accession>
<name>A0ABD2QNK9_9PLAT</name>
<dbReference type="InterPro" id="IPR011022">
    <property type="entry name" value="Arrestin_C-like"/>
</dbReference>
<dbReference type="PRINTS" id="PR00309">
    <property type="entry name" value="ARRESTIN"/>
</dbReference>
<dbReference type="SMART" id="SM01017">
    <property type="entry name" value="Arrestin_C"/>
    <property type="match status" value="1"/>
</dbReference>
<proteinExistence type="inferred from homology"/>
<keyword evidence="4" id="KW-1185">Reference proteome</keyword>
<comment type="similarity">
    <text evidence="1">Belongs to the arrestin family.</text>
</comment>
<reference evidence="3 4" key="1">
    <citation type="submission" date="2024-11" db="EMBL/GenBank/DDBJ databases">
        <title>Adaptive evolution of stress response genes in parasites aligns with host niche diversity.</title>
        <authorList>
            <person name="Hahn C."/>
            <person name="Resl P."/>
        </authorList>
    </citation>
    <scope>NUCLEOTIDE SEQUENCE [LARGE SCALE GENOMIC DNA]</scope>
    <source>
        <strain evidence="3">EGGRZ-B1_66</strain>
        <tissue evidence="3">Body</tissue>
    </source>
</reference>
<comment type="caution">
    <text evidence="3">The sequence shown here is derived from an EMBL/GenBank/DDBJ whole genome shotgun (WGS) entry which is preliminary data.</text>
</comment>
<evidence type="ECO:0000256" key="1">
    <source>
        <dbReference type="ARBA" id="ARBA00005298"/>
    </source>
</evidence>
<dbReference type="Gene3D" id="2.60.40.640">
    <property type="match status" value="1"/>
</dbReference>
<dbReference type="InterPro" id="IPR014752">
    <property type="entry name" value="Arrestin-like_C"/>
</dbReference>
<sequence>MSVKYNVYKKQSPNGKLIAYISRRDIMDDLETVDSVDGVITLDPSYVKERKVFARIMCSFRYGQEDLDNIMNGVVFKKEFYITTDQIYPMVKKAAPNTIIQDRLLERFGQDAFPFRFETPHDIPASVFLQNAPGDSNQQPCGIEYHLLIFLGDSPSSEPQKQSCVSIQLRRLTIAVPGPLTKPYTKEMRKVFHIHSGQLKIEVTLPKEIFFHGELIPLSVVIDNVSSNTVRRIKFQIIQHTEVTIFRPFTQNLVILSDESEDGFPIEAGKSGWCHTYKIKPSMQDCRSMTGVALDGKSKHQDTNLATSTLIKDFRKKDAMGIIVQYLIKVKVVTGFGGRDIEMDIPFILTHPRTDQMKADLGDEMVIERFKRAKVLLSSSVDKAENL</sequence>